<name>A0AAF0J5J5_9BASI</name>
<dbReference type="PANTHER" id="PTHR12387">
    <property type="entry name" value="26S PROTEASOME NON-ATPASE REGULATORY SUBUNIT 8"/>
    <property type="match status" value="1"/>
</dbReference>
<dbReference type="InterPro" id="IPR006746">
    <property type="entry name" value="26S_Psome_Rpn12"/>
</dbReference>
<keyword evidence="5" id="KW-1185">Reference proteome</keyword>
<accession>A0AAF0J5J5</accession>
<dbReference type="PANTHER" id="PTHR12387:SF0">
    <property type="entry name" value="26S PROTEASOME NON-ATPASE REGULATORY SUBUNIT 8"/>
    <property type="match status" value="1"/>
</dbReference>
<gene>
    <name evidence="4" type="primary">RPN12</name>
    <name evidence="4" type="ORF">MCUN1_000277</name>
</gene>
<dbReference type="GO" id="GO:0008541">
    <property type="term" value="C:proteasome regulatory particle, lid subcomplex"/>
    <property type="evidence" value="ECO:0007669"/>
    <property type="project" value="TreeGrafter"/>
</dbReference>
<evidence type="ECO:0000259" key="3">
    <source>
        <dbReference type="PROSITE" id="PS50250"/>
    </source>
</evidence>
<dbReference type="FunFam" id="1.25.40.990:FF:000001">
    <property type="entry name" value="26S proteasome non-ATPase regulatory subunit"/>
    <property type="match status" value="1"/>
</dbReference>
<comment type="similarity">
    <text evidence="1">Belongs to the proteasome subunit S14 family.</text>
</comment>
<keyword evidence="2" id="KW-0647">Proteasome</keyword>
<dbReference type="EMBL" id="CP119877">
    <property type="protein sequence ID" value="WFD33464.1"/>
    <property type="molecule type" value="Genomic_DNA"/>
</dbReference>
<dbReference type="Pfam" id="PF10075">
    <property type="entry name" value="CSN8_PSD8_EIF3K"/>
    <property type="match status" value="1"/>
</dbReference>
<dbReference type="InterPro" id="IPR000717">
    <property type="entry name" value="PCI_dom"/>
</dbReference>
<sequence>MDAELRNAHAELQRRKAALEQGSGSIEAVGEQLTALKFMLAERELIYPQGNNPERAEALAAARDILEIGALWSIRARDLESFDRYWSQLRPFYVDLGELLPKSENFEPVVGLSLLRLLSSNAVSAFHIAIETLPPQLVRESPYIQHPVLLERWLMEGSYSNVWRERKNVPSAEYLFFIDQLIGTIRHEIALCEERAYNTLPLNDVATLLFFDNLPEVLEFAQERGWQVNPTSQMVEFANKKTDERAAERGADPGALEDKIPRRATITSSLQFAKELESIV</sequence>
<evidence type="ECO:0000313" key="5">
    <source>
        <dbReference type="Proteomes" id="UP001219933"/>
    </source>
</evidence>
<feature type="domain" description="PCI" evidence="3">
    <location>
        <begin position="80"/>
        <end position="252"/>
    </location>
</feature>
<dbReference type="Gene3D" id="1.25.40.990">
    <property type="match status" value="1"/>
</dbReference>
<dbReference type="AlphaFoldDB" id="A0AAF0J5J5"/>
<evidence type="ECO:0000256" key="1">
    <source>
        <dbReference type="ARBA" id="ARBA00009627"/>
    </source>
</evidence>
<evidence type="ECO:0000256" key="2">
    <source>
        <dbReference type="ARBA" id="ARBA00022942"/>
    </source>
</evidence>
<reference evidence="4" key="1">
    <citation type="submission" date="2023-03" db="EMBL/GenBank/DDBJ databases">
        <title>Mating type loci evolution in Malassezia.</title>
        <authorList>
            <person name="Coelho M.A."/>
        </authorList>
    </citation>
    <scope>NUCLEOTIDE SEQUENCE</scope>
    <source>
        <strain evidence="4">CBS 11721</strain>
    </source>
</reference>
<proteinExistence type="inferred from homology"/>
<dbReference type="GO" id="GO:0005634">
    <property type="term" value="C:nucleus"/>
    <property type="evidence" value="ECO:0007669"/>
    <property type="project" value="TreeGrafter"/>
</dbReference>
<dbReference type="Proteomes" id="UP001219933">
    <property type="component" value="Chromosome 1"/>
</dbReference>
<dbReference type="GO" id="GO:0043161">
    <property type="term" value="P:proteasome-mediated ubiquitin-dependent protein catabolic process"/>
    <property type="evidence" value="ECO:0007669"/>
    <property type="project" value="TreeGrafter"/>
</dbReference>
<dbReference type="PROSITE" id="PS50250">
    <property type="entry name" value="PCI"/>
    <property type="match status" value="1"/>
</dbReference>
<evidence type="ECO:0000313" key="4">
    <source>
        <dbReference type="EMBL" id="WFD33464.1"/>
    </source>
</evidence>
<dbReference type="InterPro" id="IPR033464">
    <property type="entry name" value="CSN8_PSD8_EIF3K"/>
</dbReference>
<dbReference type="GO" id="GO:0005829">
    <property type="term" value="C:cytosol"/>
    <property type="evidence" value="ECO:0007669"/>
    <property type="project" value="TreeGrafter"/>
</dbReference>
<organism evidence="4 5">
    <name type="scientific">Malassezia cuniculi</name>
    <dbReference type="NCBI Taxonomy" id="948313"/>
    <lineage>
        <taxon>Eukaryota</taxon>
        <taxon>Fungi</taxon>
        <taxon>Dikarya</taxon>
        <taxon>Basidiomycota</taxon>
        <taxon>Ustilaginomycotina</taxon>
        <taxon>Malasseziomycetes</taxon>
        <taxon>Malasseziales</taxon>
        <taxon>Malasseziaceae</taxon>
        <taxon>Malassezia</taxon>
    </lineage>
</organism>
<protein>
    <submittedName>
        <fullName evidence="4">Regulatory particle non-ATPase</fullName>
    </submittedName>
</protein>